<dbReference type="GO" id="GO:0016020">
    <property type="term" value="C:membrane"/>
    <property type="evidence" value="ECO:0007669"/>
    <property type="project" value="UniProtKB-SubCell"/>
</dbReference>
<evidence type="ECO:0000313" key="9">
    <source>
        <dbReference type="Proteomes" id="UP000027730"/>
    </source>
</evidence>
<comment type="subcellular location">
    <subcellularLocation>
        <location evidence="1">Membrane</location>
        <topology evidence="1">Multi-pass membrane protein</topology>
    </subcellularLocation>
</comment>
<dbReference type="GeneID" id="25417006"/>
<feature type="transmembrane region" description="Helical" evidence="6">
    <location>
        <begin position="281"/>
        <end position="301"/>
    </location>
</feature>
<accession>A0A074WLD8</accession>
<gene>
    <name evidence="8" type="ORF">M436DRAFT_82534</name>
</gene>
<dbReference type="InterPro" id="IPR052337">
    <property type="entry name" value="SAT4-like"/>
</dbReference>
<feature type="transmembrane region" description="Helical" evidence="6">
    <location>
        <begin position="77"/>
        <end position="98"/>
    </location>
</feature>
<keyword evidence="9" id="KW-1185">Reference proteome</keyword>
<dbReference type="PANTHER" id="PTHR33048:SF47">
    <property type="entry name" value="INTEGRAL MEMBRANE PROTEIN-RELATED"/>
    <property type="match status" value="1"/>
</dbReference>
<protein>
    <recommendedName>
        <fullName evidence="7">Rhodopsin domain-containing protein</fullName>
    </recommendedName>
</protein>
<sequence length="407" mass="45098">MYEGVGALKALILKLTDTQQVALLDSIFASSRDETADVDLSGPVNRIVWVLLGMSTLVVSTRLVIKLRTTRRLYLDDGLMTVGLLLGWVHAAFLQVSFDNGLGRHVYYLEPDKRYLALKYGFISLVWSYLCPLFGRLSFCTFLLCVAKTDPQTKKWPIWTFIVLQIIVNVLASVLLLSTCGTHLEDMFLLRLGDYFTYCLDISVQTNYAYFAGAFNTLTDFFLTVQPALLIKHTKLATGNKIGVASLLCLSIIAMVAALVRTVAAHKLNDVGDYTYELTPFVTWVSVELNVVLTVTSLPLLRPLAQEARQLFTKTREAKEPWDDTISLRSIHTSGLDDEESKTGAGVGVVALGSPQTPDGFVAQQDMSQVIRTVEVQISYEKNETPMIHACLVGLVQGQAMERLAGR</sequence>
<proteinExistence type="inferred from homology"/>
<reference evidence="8 9" key="1">
    <citation type="journal article" date="2014" name="BMC Genomics">
        <title>Genome sequencing of four Aureobasidium pullulans varieties: biotechnological potential, stress tolerance, and description of new species.</title>
        <authorList>
            <person name="Gostin Ar C."/>
            <person name="Ohm R.A."/>
            <person name="Kogej T."/>
            <person name="Sonjak S."/>
            <person name="Turk M."/>
            <person name="Zajc J."/>
            <person name="Zalar P."/>
            <person name="Grube M."/>
            <person name="Sun H."/>
            <person name="Han J."/>
            <person name="Sharma A."/>
            <person name="Chiniquy J."/>
            <person name="Ngan C.Y."/>
            <person name="Lipzen A."/>
            <person name="Barry K."/>
            <person name="Grigoriev I.V."/>
            <person name="Gunde-Cimerman N."/>
        </authorList>
    </citation>
    <scope>NUCLEOTIDE SEQUENCE [LARGE SCALE GENOMIC DNA]</scope>
    <source>
        <strain evidence="8 9">CBS 147.97</strain>
    </source>
</reference>
<evidence type="ECO:0000256" key="3">
    <source>
        <dbReference type="ARBA" id="ARBA00022989"/>
    </source>
</evidence>
<dbReference type="HOGENOM" id="CLU_665619_0_0_1"/>
<feature type="transmembrane region" description="Helical" evidence="6">
    <location>
        <begin position="118"/>
        <end position="146"/>
    </location>
</feature>
<dbReference type="PANTHER" id="PTHR33048">
    <property type="entry name" value="PTH11-LIKE INTEGRAL MEMBRANE PROTEIN (AFU_ORTHOLOGUE AFUA_5G11245)"/>
    <property type="match status" value="1"/>
</dbReference>
<organism evidence="8 9">
    <name type="scientific">Aureobasidium namibiae CBS 147.97</name>
    <dbReference type="NCBI Taxonomy" id="1043004"/>
    <lineage>
        <taxon>Eukaryota</taxon>
        <taxon>Fungi</taxon>
        <taxon>Dikarya</taxon>
        <taxon>Ascomycota</taxon>
        <taxon>Pezizomycotina</taxon>
        <taxon>Dothideomycetes</taxon>
        <taxon>Dothideomycetidae</taxon>
        <taxon>Dothideales</taxon>
        <taxon>Saccotheciaceae</taxon>
        <taxon>Aureobasidium</taxon>
    </lineage>
</organism>
<feature type="transmembrane region" description="Helical" evidence="6">
    <location>
        <begin position="242"/>
        <end position="261"/>
    </location>
</feature>
<dbReference type="InterPro" id="IPR049326">
    <property type="entry name" value="Rhodopsin_dom_fungi"/>
</dbReference>
<evidence type="ECO:0000256" key="4">
    <source>
        <dbReference type="ARBA" id="ARBA00023136"/>
    </source>
</evidence>
<keyword evidence="3 6" id="KW-1133">Transmembrane helix</keyword>
<evidence type="ECO:0000256" key="5">
    <source>
        <dbReference type="ARBA" id="ARBA00038359"/>
    </source>
</evidence>
<keyword evidence="4 6" id="KW-0472">Membrane</keyword>
<evidence type="ECO:0000256" key="6">
    <source>
        <dbReference type="SAM" id="Phobius"/>
    </source>
</evidence>
<keyword evidence="2 6" id="KW-0812">Transmembrane</keyword>
<dbReference type="RefSeq" id="XP_013426804.1">
    <property type="nucleotide sequence ID" value="XM_013571350.1"/>
</dbReference>
<dbReference type="STRING" id="1043004.A0A074WLD8"/>
<comment type="similarity">
    <text evidence="5">Belongs to the SAT4 family.</text>
</comment>
<evidence type="ECO:0000256" key="1">
    <source>
        <dbReference type="ARBA" id="ARBA00004141"/>
    </source>
</evidence>
<dbReference type="OrthoDB" id="3934549at2759"/>
<evidence type="ECO:0000256" key="2">
    <source>
        <dbReference type="ARBA" id="ARBA00022692"/>
    </source>
</evidence>
<dbReference type="Proteomes" id="UP000027730">
    <property type="component" value="Unassembled WGS sequence"/>
</dbReference>
<dbReference type="Pfam" id="PF20684">
    <property type="entry name" value="Fung_rhodopsin"/>
    <property type="match status" value="1"/>
</dbReference>
<feature type="domain" description="Rhodopsin" evidence="7">
    <location>
        <begin position="62"/>
        <end position="306"/>
    </location>
</feature>
<feature type="transmembrane region" description="Helical" evidence="6">
    <location>
        <begin position="47"/>
        <end position="65"/>
    </location>
</feature>
<dbReference type="AlphaFoldDB" id="A0A074WLD8"/>
<feature type="transmembrane region" description="Helical" evidence="6">
    <location>
        <begin position="158"/>
        <end position="178"/>
    </location>
</feature>
<feature type="transmembrane region" description="Helical" evidence="6">
    <location>
        <begin position="208"/>
        <end position="230"/>
    </location>
</feature>
<name>A0A074WLD8_9PEZI</name>
<evidence type="ECO:0000313" key="8">
    <source>
        <dbReference type="EMBL" id="KEQ72424.1"/>
    </source>
</evidence>
<dbReference type="EMBL" id="KL584711">
    <property type="protein sequence ID" value="KEQ72424.1"/>
    <property type="molecule type" value="Genomic_DNA"/>
</dbReference>
<evidence type="ECO:0000259" key="7">
    <source>
        <dbReference type="Pfam" id="PF20684"/>
    </source>
</evidence>